<evidence type="ECO:0000256" key="2">
    <source>
        <dbReference type="ARBA" id="ARBA00014024"/>
    </source>
</evidence>
<dbReference type="InterPro" id="IPR018900">
    <property type="entry name" value="Curli_CsgE"/>
</dbReference>
<evidence type="ECO:0000256" key="1">
    <source>
        <dbReference type="ARBA" id="ARBA00003989"/>
    </source>
</evidence>
<gene>
    <name evidence="4" type="ORF">HH1059_15590</name>
</gene>
<evidence type="ECO:0000313" key="5">
    <source>
        <dbReference type="Proteomes" id="UP000218890"/>
    </source>
</evidence>
<evidence type="ECO:0000313" key="4">
    <source>
        <dbReference type="EMBL" id="BAU58266.2"/>
    </source>
</evidence>
<keyword evidence="5" id="KW-1185">Reference proteome</keyword>
<comment type="function">
    <text evidence="1">May be involved in the biogenesis of curli organelles.</text>
</comment>
<dbReference type="Pfam" id="PF10627">
    <property type="entry name" value="CsgE"/>
    <property type="match status" value="1"/>
</dbReference>
<reference evidence="4" key="1">
    <citation type="submission" date="2016-02" db="EMBL/GenBank/DDBJ databases">
        <title>Halorhodospira halochloris DSM-1059 complete genome, version 2.</title>
        <authorList>
            <person name="Tsukatani Y."/>
        </authorList>
    </citation>
    <scope>NUCLEOTIDE SEQUENCE</scope>
    <source>
        <strain evidence="4">DSM 1059</strain>
    </source>
</reference>
<dbReference type="Proteomes" id="UP000218890">
    <property type="component" value="Chromosome"/>
</dbReference>
<name>A0A0X8XA29_HALHR</name>
<dbReference type="AlphaFoldDB" id="A0A0X8XA29"/>
<organism evidence="4 5">
    <name type="scientific">Halorhodospira halochloris</name>
    <name type="common">Ectothiorhodospira halochloris</name>
    <dbReference type="NCBI Taxonomy" id="1052"/>
    <lineage>
        <taxon>Bacteria</taxon>
        <taxon>Pseudomonadati</taxon>
        <taxon>Pseudomonadota</taxon>
        <taxon>Gammaproteobacteria</taxon>
        <taxon>Chromatiales</taxon>
        <taxon>Ectothiorhodospiraceae</taxon>
        <taxon>Halorhodospira</taxon>
    </lineage>
</organism>
<evidence type="ECO:0000256" key="3">
    <source>
        <dbReference type="ARBA" id="ARBA00022729"/>
    </source>
</evidence>
<dbReference type="KEGG" id="hhk:HH1059_15590"/>
<keyword evidence="3" id="KW-0732">Signal</keyword>
<dbReference type="EMBL" id="AP017372">
    <property type="protein sequence ID" value="BAU58266.2"/>
    <property type="molecule type" value="Genomic_DNA"/>
</dbReference>
<accession>A0A0X8XA29</accession>
<protein>
    <recommendedName>
        <fullName evidence="2">Curli production assembly/transport component CsgE</fullName>
    </recommendedName>
</protein>
<sequence>MWSAHGVYDIRGVLTIEEQPAFNQGTLIRVVYERQVMFSAHVRPHKPSPEKVAEAAISPVTDRVAQRVAQRFMGGYDPDLAGEEL</sequence>
<proteinExistence type="predicted"/>